<dbReference type="GO" id="GO:0016887">
    <property type="term" value="F:ATP hydrolysis activity"/>
    <property type="evidence" value="ECO:0007669"/>
    <property type="project" value="InterPro"/>
</dbReference>
<evidence type="ECO:0000313" key="11">
    <source>
        <dbReference type="Proteomes" id="UP000452141"/>
    </source>
</evidence>
<dbReference type="GO" id="GO:0043190">
    <property type="term" value="C:ATP-binding cassette (ABC) transporter complex"/>
    <property type="evidence" value="ECO:0007669"/>
    <property type="project" value="TreeGrafter"/>
</dbReference>
<proteinExistence type="inferred from homology"/>
<sequence>MGNHLQVAFDQVNLNYAGFDELALKKLTLHSEINKVGLIGPSHSGKSTLLYLLAGVLDQVIPTEKSGTIALDGQDLANWLASKQIGLVLQDPASQLSGMADTVFDEIAFGLYNQGLEEAEIEKRVQAVAQKLDLEDFLDQAPTALSGGQIQRLAIASIIALKPDLLLLDDPTSQMDPLGRQHFFAWLKESDCPVIIASSEIDDLAEVCDQLWVLEDGELQMAGKPADIFMKFANDQEIAKPTAFLMGEKMGYKFDGHYPVTADELMKAAAYGNHN</sequence>
<dbReference type="PROSITE" id="PS50893">
    <property type="entry name" value="ABC_TRANSPORTER_2"/>
    <property type="match status" value="1"/>
</dbReference>
<accession>A0A844FPV8</accession>
<dbReference type="InterPro" id="IPR050095">
    <property type="entry name" value="ECF_ABC_transporter_ATP-bd"/>
</dbReference>
<dbReference type="InterPro" id="IPR027417">
    <property type="entry name" value="P-loop_NTPase"/>
</dbReference>
<keyword evidence="7" id="KW-1278">Translocase</keyword>
<comment type="caution">
    <text evidence="10">The sequence shown here is derived from an EMBL/GenBank/DDBJ whole genome shotgun (WGS) entry which is preliminary data.</text>
</comment>
<dbReference type="Pfam" id="PF00005">
    <property type="entry name" value="ABC_tran"/>
    <property type="match status" value="1"/>
</dbReference>
<dbReference type="Proteomes" id="UP000452141">
    <property type="component" value="Unassembled WGS sequence"/>
</dbReference>
<dbReference type="SUPFAM" id="SSF52540">
    <property type="entry name" value="P-loop containing nucleoside triphosphate hydrolases"/>
    <property type="match status" value="1"/>
</dbReference>
<dbReference type="AlphaFoldDB" id="A0A844FPV8"/>
<dbReference type="PANTHER" id="PTHR43553">
    <property type="entry name" value="HEAVY METAL TRANSPORTER"/>
    <property type="match status" value="1"/>
</dbReference>
<evidence type="ECO:0000313" key="10">
    <source>
        <dbReference type="EMBL" id="MST80407.1"/>
    </source>
</evidence>
<dbReference type="PANTHER" id="PTHR43553:SF27">
    <property type="entry name" value="ENERGY-COUPLING FACTOR TRANSPORTER ATP-BINDING PROTEIN ECFA2"/>
    <property type="match status" value="1"/>
</dbReference>
<evidence type="ECO:0000256" key="3">
    <source>
        <dbReference type="ARBA" id="ARBA00022448"/>
    </source>
</evidence>
<dbReference type="GO" id="GO:0042626">
    <property type="term" value="F:ATPase-coupled transmembrane transporter activity"/>
    <property type="evidence" value="ECO:0007669"/>
    <property type="project" value="TreeGrafter"/>
</dbReference>
<feature type="domain" description="ABC transporter" evidence="9">
    <location>
        <begin position="9"/>
        <end position="241"/>
    </location>
</feature>
<dbReference type="InterPro" id="IPR003439">
    <property type="entry name" value="ABC_transporter-like_ATP-bd"/>
</dbReference>
<keyword evidence="6 10" id="KW-0067">ATP-binding</keyword>
<evidence type="ECO:0000259" key="9">
    <source>
        <dbReference type="PROSITE" id="PS50893"/>
    </source>
</evidence>
<comment type="similarity">
    <text evidence="2">Belongs to the ABC transporter superfamily.</text>
</comment>
<keyword evidence="4" id="KW-1003">Cell membrane</keyword>
<dbReference type="EMBL" id="VUMW01000028">
    <property type="protein sequence ID" value="MST80407.1"/>
    <property type="molecule type" value="Genomic_DNA"/>
</dbReference>
<dbReference type="InterPro" id="IPR003593">
    <property type="entry name" value="AAA+_ATPase"/>
</dbReference>
<keyword evidence="3" id="KW-0813">Transport</keyword>
<evidence type="ECO:0000256" key="7">
    <source>
        <dbReference type="ARBA" id="ARBA00022967"/>
    </source>
</evidence>
<dbReference type="SMART" id="SM00382">
    <property type="entry name" value="AAA"/>
    <property type="match status" value="1"/>
</dbReference>
<evidence type="ECO:0000256" key="8">
    <source>
        <dbReference type="ARBA" id="ARBA00023136"/>
    </source>
</evidence>
<organism evidence="10 11">
    <name type="scientific">Lactobacillus equicursoris</name>
    <dbReference type="NCBI Taxonomy" id="420645"/>
    <lineage>
        <taxon>Bacteria</taxon>
        <taxon>Bacillati</taxon>
        <taxon>Bacillota</taxon>
        <taxon>Bacilli</taxon>
        <taxon>Lactobacillales</taxon>
        <taxon>Lactobacillaceae</taxon>
        <taxon>Lactobacillus</taxon>
    </lineage>
</organism>
<reference evidence="10 11" key="1">
    <citation type="submission" date="2019-08" db="EMBL/GenBank/DDBJ databases">
        <title>In-depth cultivation of the pig gut microbiome towards novel bacterial diversity and tailored functional studies.</title>
        <authorList>
            <person name="Wylensek D."/>
            <person name="Hitch T.C.A."/>
            <person name="Clavel T."/>
        </authorList>
    </citation>
    <scope>NUCLEOTIDE SEQUENCE [LARGE SCALE GENOMIC DNA]</scope>
    <source>
        <strain evidence="10 11">WCA-470BD-2E</strain>
    </source>
</reference>
<evidence type="ECO:0000256" key="4">
    <source>
        <dbReference type="ARBA" id="ARBA00022475"/>
    </source>
</evidence>
<keyword evidence="5" id="KW-0547">Nucleotide-binding</keyword>
<dbReference type="Gene3D" id="3.40.50.300">
    <property type="entry name" value="P-loop containing nucleotide triphosphate hydrolases"/>
    <property type="match status" value="1"/>
</dbReference>
<gene>
    <name evidence="10" type="ORF">FYJ61_08115</name>
</gene>
<dbReference type="GO" id="GO:0005524">
    <property type="term" value="F:ATP binding"/>
    <property type="evidence" value="ECO:0007669"/>
    <property type="project" value="UniProtKB-KW"/>
</dbReference>
<evidence type="ECO:0000256" key="5">
    <source>
        <dbReference type="ARBA" id="ARBA00022741"/>
    </source>
</evidence>
<dbReference type="InterPro" id="IPR017871">
    <property type="entry name" value="ABC_transporter-like_CS"/>
</dbReference>
<dbReference type="InterPro" id="IPR015856">
    <property type="entry name" value="ABC_transpr_CbiO/EcfA_su"/>
</dbReference>
<name>A0A844FPV8_9LACO</name>
<comment type="subcellular location">
    <subcellularLocation>
        <location evidence="1">Cell membrane</location>
        <topology evidence="1">Peripheral membrane protein</topology>
    </subcellularLocation>
</comment>
<dbReference type="CDD" id="cd03225">
    <property type="entry name" value="ABC_cobalt_CbiO_domain1"/>
    <property type="match status" value="1"/>
</dbReference>
<protein>
    <submittedName>
        <fullName evidence="10">ABC transporter ATP-binding protein</fullName>
    </submittedName>
</protein>
<evidence type="ECO:0000256" key="1">
    <source>
        <dbReference type="ARBA" id="ARBA00004202"/>
    </source>
</evidence>
<evidence type="ECO:0000256" key="6">
    <source>
        <dbReference type="ARBA" id="ARBA00022840"/>
    </source>
</evidence>
<dbReference type="RefSeq" id="WP_154487241.1">
    <property type="nucleotide sequence ID" value="NZ_VUMW01000028.1"/>
</dbReference>
<evidence type="ECO:0000256" key="2">
    <source>
        <dbReference type="ARBA" id="ARBA00005417"/>
    </source>
</evidence>
<dbReference type="PROSITE" id="PS00211">
    <property type="entry name" value="ABC_TRANSPORTER_1"/>
    <property type="match status" value="1"/>
</dbReference>
<keyword evidence="8" id="KW-0472">Membrane</keyword>